<dbReference type="AlphaFoldDB" id="A0AAD5K5V8"/>
<feature type="region of interest" description="Disordered" evidence="1">
    <location>
        <begin position="226"/>
        <end position="253"/>
    </location>
</feature>
<keyword evidence="3" id="KW-1185">Reference proteome</keyword>
<organism evidence="2 3">
    <name type="scientific">Phascolomyces articulosus</name>
    <dbReference type="NCBI Taxonomy" id="60185"/>
    <lineage>
        <taxon>Eukaryota</taxon>
        <taxon>Fungi</taxon>
        <taxon>Fungi incertae sedis</taxon>
        <taxon>Mucoromycota</taxon>
        <taxon>Mucoromycotina</taxon>
        <taxon>Mucoromycetes</taxon>
        <taxon>Mucorales</taxon>
        <taxon>Lichtheimiaceae</taxon>
        <taxon>Phascolomyces</taxon>
    </lineage>
</organism>
<accession>A0AAD5K5V8</accession>
<feature type="compositionally biased region" description="Basic residues" evidence="1">
    <location>
        <begin position="244"/>
        <end position="253"/>
    </location>
</feature>
<feature type="compositionally biased region" description="Polar residues" evidence="1">
    <location>
        <begin position="17"/>
        <end position="30"/>
    </location>
</feature>
<feature type="compositionally biased region" description="Basic and acidic residues" evidence="1">
    <location>
        <begin position="1"/>
        <end position="16"/>
    </location>
</feature>
<sequence length="253" mass="28045">MDHLRPEGSSGNRRESNTSSRPPFVQSRSCPNIPELLIESDVVHPCQPNERDDRQHNQNSDTTTSSESDTVDDDDDEKKVAWTSAVPSPTRHNRISSLSSKERKPPSSTGGADELLEAALDHKEAQDRHVRFQDHVMESAALVERMLSIRDGNNPQDMERLTRRLRSNSVMDEADLEGGENAVSSPGAMMMMPEITQHDTVDSGGTGSGAMGGNVGLGAGSVLSSLMKLEAQRRRKEQEQEFKKQKRKERKVK</sequence>
<dbReference type="EMBL" id="JAIXMP010000007">
    <property type="protein sequence ID" value="KAI9270688.1"/>
    <property type="molecule type" value="Genomic_DNA"/>
</dbReference>
<proteinExistence type="predicted"/>
<evidence type="ECO:0000313" key="3">
    <source>
        <dbReference type="Proteomes" id="UP001209540"/>
    </source>
</evidence>
<protein>
    <submittedName>
        <fullName evidence="2">Uncharacterized protein</fullName>
    </submittedName>
</protein>
<feature type="region of interest" description="Disordered" evidence="1">
    <location>
        <begin position="1"/>
        <end position="120"/>
    </location>
</feature>
<name>A0AAD5K5V8_9FUNG</name>
<comment type="caution">
    <text evidence="2">The sequence shown here is derived from an EMBL/GenBank/DDBJ whole genome shotgun (WGS) entry which is preliminary data.</text>
</comment>
<feature type="compositionally biased region" description="Basic and acidic residues" evidence="1">
    <location>
        <begin position="230"/>
        <end position="243"/>
    </location>
</feature>
<reference evidence="2" key="1">
    <citation type="journal article" date="2022" name="IScience">
        <title>Evolution of zygomycete secretomes and the origins of terrestrial fungal ecologies.</title>
        <authorList>
            <person name="Chang Y."/>
            <person name="Wang Y."/>
            <person name="Mondo S."/>
            <person name="Ahrendt S."/>
            <person name="Andreopoulos W."/>
            <person name="Barry K."/>
            <person name="Beard J."/>
            <person name="Benny G.L."/>
            <person name="Blankenship S."/>
            <person name="Bonito G."/>
            <person name="Cuomo C."/>
            <person name="Desiro A."/>
            <person name="Gervers K.A."/>
            <person name="Hundley H."/>
            <person name="Kuo A."/>
            <person name="LaButti K."/>
            <person name="Lang B.F."/>
            <person name="Lipzen A."/>
            <person name="O'Donnell K."/>
            <person name="Pangilinan J."/>
            <person name="Reynolds N."/>
            <person name="Sandor L."/>
            <person name="Smith M.E."/>
            <person name="Tsang A."/>
            <person name="Grigoriev I.V."/>
            <person name="Stajich J.E."/>
            <person name="Spatafora J.W."/>
        </authorList>
    </citation>
    <scope>NUCLEOTIDE SEQUENCE</scope>
    <source>
        <strain evidence="2">RSA 2281</strain>
    </source>
</reference>
<evidence type="ECO:0000313" key="2">
    <source>
        <dbReference type="EMBL" id="KAI9270688.1"/>
    </source>
</evidence>
<gene>
    <name evidence="2" type="ORF">BDA99DRAFT_327035</name>
</gene>
<reference evidence="2" key="2">
    <citation type="submission" date="2023-02" db="EMBL/GenBank/DDBJ databases">
        <authorList>
            <consortium name="DOE Joint Genome Institute"/>
            <person name="Mondo S.J."/>
            <person name="Chang Y."/>
            <person name="Wang Y."/>
            <person name="Ahrendt S."/>
            <person name="Andreopoulos W."/>
            <person name="Barry K."/>
            <person name="Beard J."/>
            <person name="Benny G.L."/>
            <person name="Blankenship S."/>
            <person name="Bonito G."/>
            <person name="Cuomo C."/>
            <person name="Desiro A."/>
            <person name="Gervers K.A."/>
            <person name="Hundley H."/>
            <person name="Kuo A."/>
            <person name="LaButti K."/>
            <person name="Lang B.F."/>
            <person name="Lipzen A."/>
            <person name="O'Donnell K."/>
            <person name="Pangilinan J."/>
            <person name="Reynolds N."/>
            <person name="Sandor L."/>
            <person name="Smith M.W."/>
            <person name="Tsang A."/>
            <person name="Grigoriev I.V."/>
            <person name="Stajich J.E."/>
            <person name="Spatafora J.W."/>
        </authorList>
    </citation>
    <scope>NUCLEOTIDE SEQUENCE</scope>
    <source>
        <strain evidence="2">RSA 2281</strain>
    </source>
</reference>
<evidence type="ECO:0000256" key="1">
    <source>
        <dbReference type="SAM" id="MobiDB-lite"/>
    </source>
</evidence>
<dbReference type="Proteomes" id="UP001209540">
    <property type="component" value="Unassembled WGS sequence"/>
</dbReference>